<gene>
    <name evidence="1" type="ORF">EQU50_03880</name>
</gene>
<proteinExistence type="predicted"/>
<dbReference type="EMBL" id="SCFB01000005">
    <property type="protein sequence ID" value="RZI46081.1"/>
    <property type="molecule type" value="Genomic_DNA"/>
</dbReference>
<dbReference type="RefSeq" id="WP_130153838.1">
    <property type="nucleotide sequence ID" value="NZ_SCFB01000005.1"/>
</dbReference>
<organism evidence="1 2">
    <name type="scientific">Candidatus Finniella inopinata</name>
    <dbReference type="NCBI Taxonomy" id="1696036"/>
    <lineage>
        <taxon>Bacteria</taxon>
        <taxon>Pseudomonadati</taxon>
        <taxon>Pseudomonadota</taxon>
        <taxon>Alphaproteobacteria</taxon>
        <taxon>Holosporales</taxon>
        <taxon>Candidatus Paracaedibacteraceae</taxon>
        <taxon>Candidatus Finniella</taxon>
    </lineage>
</organism>
<dbReference type="Gene3D" id="3.40.50.1820">
    <property type="entry name" value="alpha/beta hydrolase"/>
    <property type="match status" value="1"/>
</dbReference>
<evidence type="ECO:0000313" key="1">
    <source>
        <dbReference type="EMBL" id="RZI46081.1"/>
    </source>
</evidence>
<dbReference type="Proteomes" id="UP000293550">
    <property type="component" value="Unassembled WGS sequence"/>
</dbReference>
<dbReference type="AlphaFoldDB" id="A0A4Q7DGR4"/>
<keyword evidence="2" id="KW-1185">Reference proteome</keyword>
<protein>
    <recommendedName>
        <fullName evidence="3">Alpha/beta hydrolase</fullName>
    </recommendedName>
</protein>
<dbReference type="OrthoDB" id="7247356at2"/>
<name>A0A4Q7DGR4_9PROT</name>
<accession>A0A4Q7DGR4</accession>
<sequence>MREIIFGLLTLFYFITSSKSSEILYNGKDVLVEATSFGSKNIWVCFSALKDPQWGCTLQDHSQTHFKPGNDRWGQPFLSKNRIDAINVINLANHWYQTPEMQPVLDIINKYIQGRSYENVITYGLSMGGYGAVLFSEQLKANRVLAFAPRFQFKDIDRAGHARWRELLNLQPIFNAPRNFNSCEFYVFFGSHHTIDRTIIEDSDGLPLIVSDPQKRHVFPLKTSEHVVSEYLKHQGLLKPIVLLMDKGDHAGLMKCVDHLIDNSDSPKPLIHIPLGKNFDSTSPVLFGDGFYDMEEPGLWSSNKATWTLTFPEKSKPYKISIDYHAFVSCKNPTLNFRLTDASKEVFKGTAEHDEDQTPFTFTYTPTDTVSKFTLDVDQTNSPLGLGMSDDSRVLGLFFKSINVATVLLVDKADQAELAKCVDPLVDKPKIPKPSIQTPIEASLDSTSLVHFGNGFYGMEEAGLESSSKVIWTLIFPEKNKSLKIEIDYHAFVFCKNLALNFRLTYTGEEVLRAFLKMMEAKRRSRLSIMPADTEAKFTPPADQAK</sequence>
<evidence type="ECO:0000313" key="2">
    <source>
        <dbReference type="Proteomes" id="UP000293550"/>
    </source>
</evidence>
<reference evidence="1 2" key="1">
    <citation type="submission" date="2018-10" db="EMBL/GenBank/DDBJ databases">
        <title>An updated phylogeny of the Alphaproteobacteria reveals that the parasitic Rickettsiales and Holosporales have independent origins.</title>
        <authorList>
            <person name="Munoz-Gomez S.A."/>
            <person name="Hess S."/>
            <person name="Burger G."/>
            <person name="Lang B.F."/>
            <person name="Susko E."/>
            <person name="Slamovits C.H."/>
            <person name="Roger A.J."/>
        </authorList>
    </citation>
    <scope>NUCLEOTIDE SEQUENCE [LARGE SCALE GENOMIC DNA]</scope>
    <source>
        <strain evidence="1">HOLO01</strain>
    </source>
</reference>
<evidence type="ECO:0008006" key="3">
    <source>
        <dbReference type="Google" id="ProtNLM"/>
    </source>
</evidence>
<dbReference type="InterPro" id="IPR029058">
    <property type="entry name" value="AB_hydrolase_fold"/>
</dbReference>
<comment type="caution">
    <text evidence="1">The sequence shown here is derived from an EMBL/GenBank/DDBJ whole genome shotgun (WGS) entry which is preliminary data.</text>
</comment>